<dbReference type="AlphaFoldDB" id="A0A1S3WZL6"/>
<dbReference type="InterPro" id="IPR013103">
    <property type="entry name" value="RVT_2"/>
</dbReference>
<feature type="domain" description="Retrovirus-related Pol polyprotein from transposon TNT 1-94-like beta-barrel" evidence="2">
    <location>
        <begin position="254"/>
        <end position="330"/>
    </location>
</feature>
<dbReference type="Pfam" id="PF07727">
    <property type="entry name" value="RVT_2"/>
    <property type="match status" value="1"/>
</dbReference>
<dbReference type="CDD" id="cd09272">
    <property type="entry name" value="RNase_HI_RT_Ty1"/>
    <property type="match status" value="1"/>
</dbReference>
<dbReference type="PANTHER" id="PTHR11439:SF444">
    <property type="entry name" value="HELICASE ATP-BINDING DOMAIN-CONTAINING PROTEIN"/>
    <property type="match status" value="1"/>
</dbReference>
<evidence type="ECO:0000259" key="1">
    <source>
        <dbReference type="Pfam" id="PF07727"/>
    </source>
</evidence>
<dbReference type="OMA" id="YPIANSI"/>
<dbReference type="Pfam" id="PF22936">
    <property type="entry name" value="Pol_BBD"/>
    <property type="match status" value="1"/>
</dbReference>
<dbReference type="RefSeq" id="XP_016433165.1">
    <property type="nucleotide sequence ID" value="XM_016577679.1"/>
</dbReference>
<dbReference type="OrthoDB" id="1252040at2759"/>
<gene>
    <name evidence="3" type="primary">LOC107759690</name>
</gene>
<protein>
    <recommendedName>
        <fullName evidence="4">Reverse transcriptase Ty1/copia-type domain-containing protein</fullName>
    </recommendedName>
</protein>
<reference evidence="3" key="1">
    <citation type="submission" date="2025-08" db="UniProtKB">
        <authorList>
            <consortium name="RefSeq"/>
        </authorList>
    </citation>
    <scope>IDENTIFICATION</scope>
</reference>
<accession>A0A1S3WZL6</accession>
<organism evidence="3">
    <name type="scientific">Nicotiana tabacum</name>
    <name type="common">Common tobacco</name>
    <dbReference type="NCBI Taxonomy" id="4097"/>
    <lineage>
        <taxon>Eukaryota</taxon>
        <taxon>Viridiplantae</taxon>
        <taxon>Streptophyta</taxon>
        <taxon>Embryophyta</taxon>
        <taxon>Tracheophyta</taxon>
        <taxon>Spermatophyta</taxon>
        <taxon>Magnoliopsida</taxon>
        <taxon>eudicotyledons</taxon>
        <taxon>Gunneridae</taxon>
        <taxon>Pentapetalae</taxon>
        <taxon>asterids</taxon>
        <taxon>lamiids</taxon>
        <taxon>Solanales</taxon>
        <taxon>Solanaceae</taxon>
        <taxon>Nicotianoideae</taxon>
        <taxon>Nicotianeae</taxon>
        <taxon>Nicotiana</taxon>
    </lineage>
</organism>
<dbReference type="InterPro" id="IPR054722">
    <property type="entry name" value="PolX-like_BBD"/>
</dbReference>
<feature type="domain" description="Reverse transcriptase Ty1/copia-type" evidence="1">
    <location>
        <begin position="682"/>
        <end position="730"/>
    </location>
</feature>
<dbReference type="PANTHER" id="PTHR11439">
    <property type="entry name" value="GAG-POL-RELATED RETROTRANSPOSON"/>
    <property type="match status" value="1"/>
</dbReference>
<proteinExistence type="predicted"/>
<sequence>MGNLLHILKVIKNNKYQVRHNFQQSESKRRQEEQMDISSLADYSSQLLTAVKLLQLFLCTHATEIAGFKQGLSPVSTYYSKLKDLWDEYDAMAPTPSCPRPESKVFLEHIQHQRLVQFLSRLNESFGRAKGQIMLMIPTPTINEAYGMVVQDESQRAKTMNISGLEIGVAAMAYNSGQGFPGGYKQKAQVDYSKGPTGQGSPGVATSGNFFTEEQYKQLLQLLNQNTTPVEIAAHAKDTCIPLSLLSRVQQDKWIIDSGATNHMVSSLDFFTDFINIPKGESRKVQLPTGETSRIMHLGSSNILNGVQIKNVIYVPQFRYNLLSVSQLTRDIGCFIAFFPAWCVFQDICNGKVKGIGKLEKGLYVLDLKHKSNPKLPIGVITSALVMNRISSYLWHKILGHIPLDALKRLPVFHNKTFIDCNEHCPVCPLAKKTRLPFPISSSRCDVFGDLIHANIWGPFKVPTFDGKRYFLTIIYDFSRVPSRILSGKLPFELVFHKNFTLDHLRIFGCLAYAANLKRQHKFSPRAVPAVFLAPVYDSDFDDLVLPLPHHSTTSQDTPSSDLEHLDDSVVVTPPHIPLTEDLQGSSTSHTTMLPFPDDLPSSPTNHITPIPFTYALLSYVDDDLTADGIRKSTRPSRPPIWTNDYVVRQTAGKSKPCNYPIANSISYQALKHAYSQCLAAYSAEIEPIRTIIALAAHHGWLIYQIDVHNAFLQGDLLEEVYMTIPPGFSPTTARQSRFTEILQNEDLGELKFFLGIEFARSSKGTYMSQRKYALELIAELGLAGSKPASTPLEVNQKLTTVFMYALKQSHLDAATRVVRYIKAALGQGLLLPVERDGQLLAYCDADWGACLHTRRSVTGYLVFYGDALIFWKLKKQETVARNSTEVEFRSMALEAAEIV</sequence>
<evidence type="ECO:0008006" key="4">
    <source>
        <dbReference type="Google" id="ProtNLM"/>
    </source>
</evidence>
<dbReference type="KEGG" id="nta:107759690"/>
<evidence type="ECO:0000259" key="2">
    <source>
        <dbReference type="Pfam" id="PF22936"/>
    </source>
</evidence>
<name>A0A1S3WZL6_TOBAC</name>
<dbReference type="PaxDb" id="4097-A0A1S3WZL6"/>
<evidence type="ECO:0000313" key="3">
    <source>
        <dbReference type="RefSeq" id="XP_016433165.1"/>
    </source>
</evidence>